<dbReference type="EMBL" id="FR796429">
    <property type="protein sequence ID" value="CAJ06171.1"/>
    <property type="molecule type" value="Genomic_DNA"/>
</dbReference>
<feature type="region of interest" description="Disordered" evidence="1">
    <location>
        <begin position="147"/>
        <end position="194"/>
    </location>
</feature>
<dbReference type="eggNOG" id="ENOG502SACU">
    <property type="taxonomic scope" value="Eukaryota"/>
</dbReference>
<dbReference type="HOGENOM" id="CLU_457487_0_0_1"/>
<reference evidence="2 3" key="1">
    <citation type="journal article" date="2005" name="Science">
        <title>The genome of the kinetoplastid parasite, Leishmania major.</title>
        <authorList>
            <person name="Ivens A.C."/>
            <person name="Peacock C.S."/>
            <person name="Worthey E.A."/>
            <person name="Murphy L."/>
            <person name="Aggarwal G."/>
            <person name="Berriman M."/>
            <person name="Sisk E."/>
            <person name="Rajandream M.A."/>
            <person name="Adlem E."/>
            <person name="Aert R."/>
            <person name="Anupama A."/>
            <person name="Apostolou Z."/>
            <person name="Attipoe P."/>
            <person name="Bason N."/>
            <person name="Bauser C."/>
            <person name="Beck A."/>
            <person name="Beverley S.M."/>
            <person name="Bianchettin G."/>
            <person name="Borzym K."/>
            <person name="Bothe G."/>
            <person name="Bruschi C.V."/>
            <person name="Collins M."/>
            <person name="Cadag E."/>
            <person name="Ciarloni L."/>
            <person name="Clayton C."/>
            <person name="Coulson R.M."/>
            <person name="Cronin A."/>
            <person name="Cruz A.K."/>
            <person name="Davies R.M."/>
            <person name="De Gaudenzi J."/>
            <person name="Dobson D.E."/>
            <person name="Duesterhoeft A."/>
            <person name="Fazelina G."/>
            <person name="Fosker N."/>
            <person name="Frasch A.C."/>
            <person name="Fraser A."/>
            <person name="Fuchs M."/>
            <person name="Gabel C."/>
            <person name="Goble A."/>
            <person name="Goffeau A."/>
            <person name="Harris D."/>
            <person name="Hertz-Fowler C."/>
            <person name="Hilbert H."/>
            <person name="Horn D."/>
            <person name="Huang Y."/>
            <person name="Klages S."/>
            <person name="Knights A."/>
            <person name="Kube M."/>
            <person name="Larke N."/>
            <person name="Litvin L."/>
            <person name="Lord A."/>
            <person name="Louie T."/>
            <person name="Marra M."/>
            <person name="Masuy D."/>
            <person name="Matthews K."/>
            <person name="Michaeli S."/>
            <person name="Mottram J.C."/>
            <person name="Muller-Auer S."/>
            <person name="Munden H."/>
            <person name="Nelson S."/>
            <person name="Norbertczak H."/>
            <person name="Oliver K."/>
            <person name="O'neil S."/>
            <person name="Pentony M."/>
            <person name="Pohl T.M."/>
            <person name="Price C."/>
            <person name="Purnelle B."/>
            <person name="Quail M.A."/>
            <person name="Rabbinowitsch E."/>
            <person name="Reinhardt R."/>
            <person name="Rieger M."/>
            <person name="Rinta J."/>
            <person name="Robben J."/>
            <person name="Robertson L."/>
            <person name="Ruiz J.C."/>
            <person name="Rutter S."/>
            <person name="Saunders D."/>
            <person name="Schafer M."/>
            <person name="Schein J."/>
            <person name="Schwartz D.C."/>
            <person name="Seeger K."/>
            <person name="Seyler A."/>
            <person name="Sharp S."/>
            <person name="Shin H."/>
            <person name="Sivam D."/>
            <person name="Squares R."/>
            <person name="Squares S."/>
            <person name="Tosato V."/>
            <person name="Vogt C."/>
            <person name="Volckaert G."/>
            <person name="Wambutt R."/>
            <person name="Warren T."/>
            <person name="Wedler H."/>
            <person name="Woodward J."/>
            <person name="Zhou S."/>
            <person name="Zimmermann W."/>
            <person name="Smith D.F."/>
            <person name="Blackwell J.M."/>
            <person name="Stuart K.D."/>
            <person name="Barrell B."/>
            <person name="Myler P.J."/>
        </authorList>
    </citation>
    <scope>NUCLEOTIDE SEQUENCE [LARGE SCALE GENOMIC DNA]</scope>
    <source>
        <strain evidence="3">MHOM/IL/81/Friedlin</strain>
    </source>
</reference>
<dbReference type="GeneID" id="5654508"/>
<accession>Q4Q494</accession>
<feature type="compositionally biased region" description="Basic and acidic residues" evidence="1">
    <location>
        <begin position="380"/>
        <end position="414"/>
    </location>
</feature>
<reference evidence="2 3" key="2">
    <citation type="journal article" date="2011" name="Genome Res.">
        <title>Chromosome and gene copy number variation allow major structural change between species and strains of Leishmania.</title>
        <authorList>
            <person name="Rogers M.B."/>
            <person name="Hilley J.D."/>
            <person name="Dickens N.J."/>
            <person name="Wilkes J."/>
            <person name="Bates P.A."/>
            <person name="Depledge D.P."/>
            <person name="Harris D."/>
            <person name="Her Y."/>
            <person name="Herzyk P."/>
            <person name="Imamura H."/>
            <person name="Otto T.D."/>
            <person name="Sanders M."/>
            <person name="Seeger K."/>
            <person name="Dujardin J.C."/>
            <person name="Berriman M."/>
            <person name="Smith D.F."/>
            <person name="Hertz-Fowler C."/>
            <person name="Mottram J.C."/>
        </authorList>
    </citation>
    <scope>NUCLEOTIDE SEQUENCE [LARGE SCALE GENOMIC DNA]</scope>
    <source>
        <strain evidence="3">MHOM/IL/81/Friedlin</strain>
    </source>
</reference>
<name>Q4Q494_LEIMA</name>
<evidence type="ECO:0000256" key="1">
    <source>
        <dbReference type="SAM" id="MobiDB-lite"/>
    </source>
</evidence>
<feature type="compositionally biased region" description="Basic and acidic residues" evidence="1">
    <location>
        <begin position="178"/>
        <end position="189"/>
    </location>
</feature>
<dbReference type="AlphaFoldDB" id="Q4Q494"/>
<dbReference type="OMA" id="ECGAVFF"/>
<keyword evidence="3" id="KW-1185">Reference proteome</keyword>
<feature type="compositionally biased region" description="Basic residues" evidence="1">
    <location>
        <begin position="471"/>
        <end position="480"/>
    </location>
</feature>
<evidence type="ECO:0008006" key="4">
    <source>
        <dbReference type="Google" id="ProtNLM"/>
    </source>
</evidence>
<evidence type="ECO:0000313" key="3">
    <source>
        <dbReference type="Proteomes" id="UP000000542"/>
    </source>
</evidence>
<gene>
    <name evidence="2" type="ORF">LMJF_33_0970</name>
</gene>
<organism evidence="2 3">
    <name type="scientific">Leishmania major</name>
    <dbReference type="NCBI Taxonomy" id="5664"/>
    <lineage>
        <taxon>Eukaryota</taxon>
        <taxon>Discoba</taxon>
        <taxon>Euglenozoa</taxon>
        <taxon>Kinetoplastea</taxon>
        <taxon>Metakinetoplastina</taxon>
        <taxon>Trypanosomatida</taxon>
        <taxon>Trypanosomatidae</taxon>
        <taxon>Leishmaniinae</taxon>
        <taxon>Leishmania</taxon>
    </lineage>
</organism>
<dbReference type="VEuPathDB" id="TriTrypDB:LMJLV39_330017000"/>
<proteinExistence type="predicted"/>
<dbReference type="Proteomes" id="UP000000542">
    <property type="component" value="Chromosome 33"/>
</dbReference>
<dbReference type="VEuPathDB" id="TriTrypDB:LMJSD75_330016800"/>
<dbReference type="RefSeq" id="XP_001685854.1">
    <property type="nucleotide sequence ID" value="XM_001685802.1"/>
</dbReference>
<feature type="compositionally biased region" description="Low complexity" evidence="1">
    <location>
        <begin position="442"/>
        <end position="467"/>
    </location>
</feature>
<dbReference type="VEuPathDB" id="TriTrypDB:LmjF.33.0970"/>
<dbReference type="VEuPathDB" id="TriTrypDB:LMJFC_330019000"/>
<dbReference type="KEGG" id="lma:LMJF_33_0970"/>
<protein>
    <recommendedName>
        <fullName evidence="4">WW domain-containing protein</fullName>
    </recommendedName>
</protein>
<feature type="region of interest" description="Disordered" evidence="1">
    <location>
        <begin position="379"/>
        <end position="488"/>
    </location>
</feature>
<sequence length="597" mass="66245">MSNRYEDAVLRGTALLLLDLPPALRNAAQPLQKLFDTHYPDNGITRILLNTPPIRSTSGANVMECGAVFFSSSKALWTILDQVRVLLRTEDGVLELRRGYLTLGVHEVLVEGVVTWGAEGRQRPTSVPKAATPTLAPAVAPCAEDAKSTAMPGSAPTAAPKPVSVPATTSATASEAVRAPRNDEAHSSRGETVGGVDSCGEICQTVVVTFLFRELYNRHRDNREDCAHGRRGGVAASFPLSPFMVYQMLVGECQPRKIVVIECQRAAAKREWRALVELENADVAAQVIRVFTRRAVEFMSESNAYKVPERSRKPPEKGPLPICAEVRYYVSCSYSVRKGQSRFLPNGTRNYHRTVAVRPFCKTELDLTDPQNLARLQVRAPREWKHDPHAIRPASIRDSESPNRADVYEEEGRPNESASPAVPSKRRRLPSPRDSQRRSRRSPSYARSRSASRSSSRSYSPASSSSSERYRRYHGRRVDRRHGDERWHEARAAAPREHQYTEAAGPVAAFAPETAVRVEAQSTAAAMHAQTQLQQKTHVMCKPASATPALPAVAYDSHGPLPVGWRPIFSQEYQQTYYAYRDPNTGVETTTWERPAT</sequence>
<evidence type="ECO:0000313" key="2">
    <source>
        <dbReference type="EMBL" id="CAJ06171.1"/>
    </source>
</evidence>
<dbReference type="InParanoid" id="Q4Q494"/>